<feature type="region of interest" description="Disordered" evidence="1">
    <location>
        <begin position="90"/>
        <end position="114"/>
    </location>
</feature>
<evidence type="ECO:0000313" key="2">
    <source>
        <dbReference type="EMBL" id="KAK3222564.1"/>
    </source>
</evidence>
<protein>
    <submittedName>
        <fullName evidence="2">Uncharacterized protein</fullName>
    </submittedName>
</protein>
<gene>
    <name evidence="2" type="ORF">Dsin_009589</name>
</gene>
<dbReference type="AlphaFoldDB" id="A0AAE0EC27"/>
<accession>A0AAE0EC27</accession>
<reference evidence="2" key="1">
    <citation type="journal article" date="2023" name="Plant J.">
        <title>Genome sequences and population genomics provide insights into the demographic history, inbreeding, and mutation load of two 'living fossil' tree species of Dipteronia.</title>
        <authorList>
            <person name="Feng Y."/>
            <person name="Comes H.P."/>
            <person name="Chen J."/>
            <person name="Zhu S."/>
            <person name="Lu R."/>
            <person name="Zhang X."/>
            <person name="Li P."/>
            <person name="Qiu J."/>
            <person name="Olsen K.M."/>
            <person name="Qiu Y."/>
        </authorList>
    </citation>
    <scope>NUCLEOTIDE SEQUENCE</scope>
    <source>
        <strain evidence="2">NBL</strain>
    </source>
</reference>
<dbReference type="Proteomes" id="UP001281410">
    <property type="component" value="Unassembled WGS sequence"/>
</dbReference>
<dbReference type="EMBL" id="JANJYJ010000003">
    <property type="protein sequence ID" value="KAK3222564.1"/>
    <property type="molecule type" value="Genomic_DNA"/>
</dbReference>
<sequence>MRAEIEQRDKALEIMKNKELEHIAKLAKAEQEIKSLATDVKKQPVEVKINKVTKDESIRPHSVLHSVSVLECTAWCTAFQMRNTTLAKRPRISASEKRKQQATPCLSQNKDFRSRSSKYQDRPWIIEKGLDVSSLVDTHVPGMVATRHWARYVERPLRPNKRVVAEFYASMIPERFLTGGAVLVQGVAVHITPEAISQYFAAPKVRVNTDHGIEWIEEVDQYRGRLAAVLRMDGREEWNQMVKLLLHRLVSSRPIDLGRFIFRDICQSGFDDTLFMVFPCLITVFCRNVGIDVDTGLEEQVPTVMGLTHWNNLLHSRGLPTIGPYRERRRRQEEREALEAQAAHDAEMEEHL</sequence>
<name>A0AAE0EC27_9ROSI</name>
<keyword evidence="3" id="KW-1185">Reference proteome</keyword>
<evidence type="ECO:0000313" key="3">
    <source>
        <dbReference type="Proteomes" id="UP001281410"/>
    </source>
</evidence>
<feature type="region of interest" description="Disordered" evidence="1">
    <location>
        <begin position="330"/>
        <end position="352"/>
    </location>
</feature>
<evidence type="ECO:0000256" key="1">
    <source>
        <dbReference type="SAM" id="MobiDB-lite"/>
    </source>
</evidence>
<comment type="caution">
    <text evidence="2">The sequence shown here is derived from an EMBL/GenBank/DDBJ whole genome shotgun (WGS) entry which is preliminary data.</text>
</comment>
<proteinExistence type="predicted"/>
<organism evidence="2 3">
    <name type="scientific">Dipteronia sinensis</name>
    <dbReference type="NCBI Taxonomy" id="43782"/>
    <lineage>
        <taxon>Eukaryota</taxon>
        <taxon>Viridiplantae</taxon>
        <taxon>Streptophyta</taxon>
        <taxon>Embryophyta</taxon>
        <taxon>Tracheophyta</taxon>
        <taxon>Spermatophyta</taxon>
        <taxon>Magnoliopsida</taxon>
        <taxon>eudicotyledons</taxon>
        <taxon>Gunneridae</taxon>
        <taxon>Pentapetalae</taxon>
        <taxon>rosids</taxon>
        <taxon>malvids</taxon>
        <taxon>Sapindales</taxon>
        <taxon>Sapindaceae</taxon>
        <taxon>Hippocastanoideae</taxon>
        <taxon>Acereae</taxon>
        <taxon>Dipteronia</taxon>
    </lineage>
</organism>